<feature type="compositionally biased region" description="Polar residues" evidence="1">
    <location>
        <begin position="1"/>
        <end position="16"/>
    </location>
</feature>
<dbReference type="OrthoDB" id="1751052at2759"/>
<keyword evidence="3" id="KW-1185">Reference proteome</keyword>
<feature type="compositionally biased region" description="Polar residues" evidence="1">
    <location>
        <begin position="27"/>
        <end position="36"/>
    </location>
</feature>
<organism evidence="2 3">
    <name type="scientific">Jatropha curcas</name>
    <name type="common">Barbados nut</name>
    <dbReference type="NCBI Taxonomy" id="180498"/>
    <lineage>
        <taxon>Eukaryota</taxon>
        <taxon>Viridiplantae</taxon>
        <taxon>Streptophyta</taxon>
        <taxon>Embryophyta</taxon>
        <taxon>Tracheophyta</taxon>
        <taxon>Spermatophyta</taxon>
        <taxon>Magnoliopsida</taxon>
        <taxon>eudicotyledons</taxon>
        <taxon>Gunneridae</taxon>
        <taxon>Pentapetalae</taxon>
        <taxon>rosids</taxon>
        <taxon>fabids</taxon>
        <taxon>Malpighiales</taxon>
        <taxon>Euphorbiaceae</taxon>
        <taxon>Crotonoideae</taxon>
        <taxon>Jatropheae</taxon>
        <taxon>Jatropha</taxon>
    </lineage>
</organism>
<name>A0A067KLR5_JATCU</name>
<dbReference type="Proteomes" id="UP000027138">
    <property type="component" value="Unassembled WGS sequence"/>
</dbReference>
<gene>
    <name evidence="2" type="ORF">JCGZ_11996</name>
</gene>
<dbReference type="EMBL" id="KK914570">
    <property type="protein sequence ID" value="KDP32704.1"/>
    <property type="molecule type" value="Genomic_DNA"/>
</dbReference>
<sequence length="315" mass="35660">MEAESSADQQVGSSEFNLDDLFDDDSQGSTLEITDNSSDEVEQGSSCGSNLPLMNQEITSHPQEYILDRAAENNITRTPQDSLIDNNRMGIVSPPFINQPQPSYVPLITPLRCQELPNQQQVNNEVPVMTNEPQFHNYNMQPDVPSMELRYQFNQFEMANTVFEPPHGFETMPVPSLPLRFPEFPQPPQTPHVLSYSRPETCHPQELATQNDINRLVISQQSPFLNSETNQRGILGLESSTGKRRFEIGESSSQYKRYRVEPATHEQLDWNLIDFQAKLGIPDSLGPMTTNSIYDPLFEGIGLPIDPHLRMLALR</sequence>
<evidence type="ECO:0000313" key="3">
    <source>
        <dbReference type="Proteomes" id="UP000027138"/>
    </source>
</evidence>
<feature type="compositionally biased region" description="Polar residues" evidence="1">
    <location>
        <begin position="43"/>
        <end position="52"/>
    </location>
</feature>
<proteinExistence type="predicted"/>
<reference evidence="2 3" key="1">
    <citation type="journal article" date="2014" name="PLoS ONE">
        <title>Global Analysis of Gene Expression Profiles in Physic Nut (Jatropha curcas L.) Seedlings Exposed to Salt Stress.</title>
        <authorList>
            <person name="Zhang L."/>
            <person name="Zhang C."/>
            <person name="Wu P."/>
            <person name="Chen Y."/>
            <person name="Li M."/>
            <person name="Jiang H."/>
            <person name="Wu G."/>
        </authorList>
    </citation>
    <scope>NUCLEOTIDE SEQUENCE [LARGE SCALE GENOMIC DNA]</scope>
    <source>
        <strain evidence="3">cv. GZQX0401</strain>
        <tissue evidence="2">Young leaves</tissue>
    </source>
</reference>
<feature type="compositionally biased region" description="Acidic residues" evidence="1">
    <location>
        <begin position="17"/>
        <end position="26"/>
    </location>
</feature>
<accession>A0A067KLR5</accession>
<dbReference type="AlphaFoldDB" id="A0A067KLR5"/>
<protein>
    <submittedName>
        <fullName evidence="2">Uncharacterized protein</fullName>
    </submittedName>
</protein>
<evidence type="ECO:0000313" key="2">
    <source>
        <dbReference type="EMBL" id="KDP32704.1"/>
    </source>
</evidence>
<evidence type="ECO:0000256" key="1">
    <source>
        <dbReference type="SAM" id="MobiDB-lite"/>
    </source>
</evidence>
<feature type="region of interest" description="Disordered" evidence="1">
    <location>
        <begin position="1"/>
        <end position="52"/>
    </location>
</feature>